<organism evidence="2 3">
    <name type="scientific">Cecembia calidifontis</name>
    <dbReference type="NCBI Taxonomy" id="1187080"/>
    <lineage>
        <taxon>Bacteria</taxon>
        <taxon>Pseudomonadati</taxon>
        <taxon>Bacteroidota</taxon>
        <taxon>Cytophagia</taxon>
        <taxon>Cytophagales</taxon>
        <taxon>Cyclobacteriaceae</taxon>
        <taxon>Cecembia</taxon>
    </lineage>
</organism>
<feature type="transmembrane region" description="Helical" evidence="1">
    <location>
        <begin position="20"/>
        <end position="39"/>
    </location>
</feature>
<dbReference type="EMBL" id="SGXG01000001">
    <property type="protein sequence ID" value="RZS97486.1"/>
    <property type="molecule type" value="Genomic_DNA"/>
</dbReference>
<dbReference type="Proteomes" id="UP000292209">
    <property type="component" value="Unassembled WGS sequence"/>
</dbReference>
<proteinExistence type="predicted"/>
<evidence type="ECO:0000256" key="1">
    <source>
        <dbReference type="SAM" id="Phobius"/>
    </source>
</evidence>
<comment type="caution">
    <text evidence="2">The sequence shown here is derived from an EMBL/GenBank/DDBJ whole genome shotgun (WGS) entry which is preliminary data.</text>
</comment>
<keyword evidence="1" id="KW-0472">Membrane</keyword>
<protein>
    <submittedName>
        <fullName evidence="2">Uncharacterized protein</fullName>
    </submittedName>
</protein>
<evidence type="ECO:0000313" key="2">
    <source>
        <dbReference type="EMBL" id="RZS97486.1"/>
    </source>
</evidence>
<accession>A0A4Q7PB23</accession>
<sequence>MWYFLVSAKPQCKLFSVFYFKGLSFYILLFPLTLFPLLYPGPSLNQSTGLILNSRFIPHFPFYIQHSSLLPSILKANGLWHTVQSIFPHTSRHPWLQKRYLLHNQPLPHRDTIFLPQDAQNFLYPLGS</sequence>
<keyword evidence="1" id="KW-1133">Transmembrane helix</keyword>
<dbReference type="AlphaFoldDB" id="A0A4Q7PB23"/>
<gene>
    <name evidence="2" type="ORF">BC751_3093</name>
</gene>
<keyword evidence="1" id="KW-0812">Transmembrane</keyword>
<reference evidence="2 3" key="1">
    <citation type="submission" date="2019-02" db="EMBL/GenBank/DDBJ databases">
        <title>Genomic Encyclopedia of Archaeal and Bacterial Type Strains, Phase II (KMG-II): from individual species to whole genera.</title>
        <authorList>
            <person name="Goeker M."/>
        </authorList>
    </citation>
    <scope>NUCLEOTIDE SEQUENCE [LARGE SCALE GENOMIC DNA]</scope>
    <source>
        <strain evidence="2 3">DSM 21411</strain>
    </source>
</reference>
<name>A0A4Q7PB23_9BACT</name>
<keyword evidence="3" id="KW-1185">Reference proteome</keyword>
<evidence type="ECO:0000313" key="3">
    <source>
        <dbReference type="Proteomes" id="UP000292209"/>
    </source>
</evidence>